<dbReference type="CDD" id="cd17470">
    <property type="entry name" value="T3SS_Flik_C"/>
    <property type="match status" value="1"/>
</dbReference>
<sequence>MHSAAPAPAMHHAALSSRPSEPQFATDLGAQVRWMVSAGVQEARLELNPADLGPIRVQLTLTAQTADISFAAVHHATREGIAQALPVLRDMLAAQGLQLGQSAVGGGQSGGSFGAPPQQGARPSSAPRPGPAGGAGVAATGSARLAAGRGMLDLYA</sequence>
<feature type="compositionally biased region" description="Low complexity" evidence="4">
    <location>
        <begin position="1"/>
        <end position="17"/>
    </location>
</feature>
<evidence type="ECO:0000256" key="1">
    <source>
        <dbReference type="ARBA" id="ARBA00003944"/>
    </source>
</evidence>
<keyword evidence="6" id="KW-0966">Cell projection</keyword>
<name>A0ABS1JKZ4_9BURK</name>
<gene>
    <name evidence="6" type="ORF">JI746_07195</name>
</gene>
<organism evidence="6 7">
    <name type="scientific">Ramlibacter alkalitolerans</name>
    <dbReference type="NCBI Taxonomy" id="2039631"/>
    <lineage>
        <taxon>Bacteria</taxon>
        <taxon>Pseudomonadati</taxon>
        <taxon>Pseudomonadota</taxon>
        <taxon>Betaproteobacteria</taxon>
        <taxon>Burkholderiales</taxon>
        <taxon>Comamonadaceae</taxon>
        <taxon>Ramlibacter</taxon>
    </lineage>
</organism>
<feature type="region of interest" description="Disordered" evidence="4">
    <location>
        <begin position="103"/>
        <end position="138"/>
    </location>
</feature>
<keyword evidence="7" id="KW-1185">Reference proteome</keyword>
<feature type="region of interest" description="Disordered" evidence="4">
    <location>
        <begin position="1"/>
        <end position="22"/>
    </location>
</feature>
<evidence type="ECO:0000313" key="7">
    <source>
        <dbReference type="Proteomes" id="UP000622707"/>
    </source>
</evidence>
<dbReference type="InterPro" id="IPR038610">
    <property type="entry name" value="FliK-like_C_sf"/>
</dbReference>
<feature type="compositionally biased region" description="Gly residues" evidence="4">
    <location>
        <begin position="103"/>
        <end position="113"/>
    </location>
</feature>
<accession>A0ABS1JKZ4</accession>
<evidence type="ECO:0000259" key="5">
    <source>
        <dbReference type="Pfam" id="PF02120"/>
    </source>
</evidence>
<keyword evidence="6" id="KW-0282">Flagellum</keyword>
<dbReference type="EMBL" id="JAEQND010000003">
    <property type="protein sequence ID" value="MBL0424888.1"/>
    <property type="molecule type" value="Genomic_DNA"/>
</dbReference>
<keyword evidence="6" id="KW-0969">Cilium</keyword>
<dbReference type="PRINTS" id="PR01007">
    <property type="entry name" value="FLGHOOKFLIK"/>
</dbReference>
<dbReference type="Gene3D" id="3.30.750.140">
    <property type="match status" value="1"/>
</dbReference>
<comment type="similarity">
    <text evidence="2">Belongs to the FliK family.</text>
</comment>
<feature type="domain" description="Flagellar hook-length control protein-like C-terminal" evidence="5">
    <location>
        <begin position="30"/>
        <end position="111"/>
    </location>
</feature>
<reference evidence="6 7" key="1">
    <citation type="journal article" date="2017" name="Int. J. Syst. Evol. Microbiol.">
        <title>Ramlibacter alkalitolerans sp. nov., alkali-tolerant bacterium isolated from soil of ginseng.</title>
        <authorList>
            <person name="Lee D.H."/>
            <person name="Cha C.J."/>
        </authorList>
    </citation>
    <scope>NUCLEOTIDE SEQUENCE [LARGE SCALE GENOMIC DNA]</scope>
    <source>
        <strain evidence="6 7">KACC 19305</strain>
    </source>
</reference>
<feature type="compositionally biased region" description="Low complexity" evidence="4">
    <location>
        <begin position="114"/>
        <end position="127"/>
    </location>
</feature>
<dbReference type="Pfam" id="PF02120">
    <property type="entry name" value="Flg_hook"/>
    <property type="match status" value="1"/>
</dbReference>
<protein>
    <submittedName>
        <fullName evidence="6">Flagellar hook-length control protein FliK</fullName>
    </submittedName>
</protein>
<comment type="function">
    <text evidence="1">Controls the length of the flagellar hook.</text>
</comment>
<evidence type="ECO:0000256" key="2">
    <source>
        <dbReference type="ARBA" id="ARBA00009149"/>
    </source>
</evidence>
<comment type="caution">
    <text evidence="6">The sequence shown here is derived from an EMBL/GenBank/DDBJ whole genome shotgun (WGS) entry which is preliminary data.</text>
</comment>
<evidence type="ECO:0000256" key="3">
    <source>
        <dbReference type="ARBA" id="ARBA00022795"/>
    </source>
</evidence>
<proteinExistence type="inferred from homology"/>
<dbReference type="InterPro" id="IPR021136">
    <property type="entry name" value="Flagellar_hook_control-like_C"/>
</dbReference>
<dbReference type="InterPro" id="IPR001635">
    <property type="entry name" value="Flag_hook_Flik"/>
</dbReference>
<dbReference type="Proteomes" id="UP000622707">
    <property type="component" value="Unassembled WGS sequence"/>
</dbReference>
<dbReference type="PANTHER" id="PTHR37533">
    <property type="entry name" value="FLAGELLAR HOOK-LENGTH CONTROL PROTEIN"/>
    <property type="match status" value="1"/>
</dbReference>
<dbReference type="InterPro" id="IPR052563">
    <property type="entry name" value="FliK"/>
</dbReference>
<evidence type="ECO:0000313" key="6">
    <source>
        <dbReference type="EMBL" id="MBL0424888.1"/>
    </source>
</evidence>
<evidence type="ECO:0000256" key="4">
    <source>
        <dbReference type="SAM" id="MobiDB-lite"/>
    </source>
</evidence>
<dbReference type="PANTHER" id="PTHR37533:SF2">
    <property type="entry name" value="FLAGELLAR HOOK-LENGTH CONTROL PROTEIN"/>
    <property type="match status" value="1"/>
</dbReference>
<keyword evidence="3" id="KW-1005">Bacterial flagellum biogenesis</keyword>
<dbReference type="RefSeq" id="WP_236599625.1">
    <property type="nucleotide sequence ID" value="NZ_JAEQND010000003.1"/>
</dbReference>